<gene>
    <name evidence="3" type="ORF">X943_000478</name>
</gene>
<accession>A0AAD9G6G9</accession>
<dbReference type="InterPro" id="IPR013087">
    <property type="entry name" value="Znf_C2H2_type"/>
</dbReference>
<reference evidence="3" key="1">
    <citation type="journal article" date="2014" name="Nucleic Acids Res.">
        <title>The evolutionary dynamics of variant antigen genes in Babesia reveal a history of genomic innovation underlying host-parasite interaction.</title>
        <authorList>
            <person name="Jackson A.P."/>
            <person name="Otto T.D."/>
            <person name="Darby A."/>
            <person name="Ramaprasad A."/>
            <person name="Xia D."/>
            <person name="Echaide I.E."/>
            <person name="Farber M."/>
            <person name="Gahlot S."/>
            <person name="Gamble J."/>
            <person name="Gupta D."/>
            <person name="Gupta Y."/>
            <person name="Jackson L."/>
            <person name="Malandrin L."/>
            <person name="Malas T.B."/>
            <person name="Moussa E."/>
            <person name="Nair M."/>
            <person name="Reid A.J."/>
            <person name="Sanders M."/>
            <person name="Sharma J."/>
            <person name="Tracey A."/>
            <person name="Quail M.A."/>
            <person name="Weir W."/>
            <person name="Wastling J.M."/>
            <person name="Hall N."/>
            <person name="Willadsen P."/>
            <person name="Lingelbach K."/>
            <person name="Shiels B."/>
            <person name="Tait A."/>
            <person name="Berriman M."/>
            <person name="Allred D.R."/>
            <person name="Pain A."/>
        </authorList>
    </citation>
    <scope>NUCLEOTIDE SEQUENCE</scope>
    <source>
        <strain evidence="3">1802A</strain>
    </source>
</reference>
<keyword evidence="4" id="KW-1185">Reference proteome</keyword>
<evidence type="ECO:0000313" key="3">
    <source>
        <dbReference type="EMBL" id="KAK1932717.1"/>
    </source>
</evidence>
<feature type="transmembrane region" description="Helical" evidence="1">
    <location>
        <begin position="6"/>
        <end position="28"/>
    </location>
</feature>
<comment type="caution">
    <text evidence="3">The sequence shown here is derived from an EMBL/GenBank/DDBJ whole genome shotgun (WGS) entry which is preliminary data.</text>
</comment>
<feature type="transmembrane region" description="Helical" evidence="1">
    <location>
        <begin position="48"/>
        <end position="67"/>
    </location>
</feature>
<evidence type="ECO:0000256" key="1">
    <source>
        <dbReference type="SAM" id="Phobius"/>
    </source>
</evidence>
<dbReference type="EMBL" id="JAHBMH010000073">
    <property type="protein sequence ID" value="KAK1932717.1"/>
    <property type="molecule type" value="Genomic_DNA"/>
</dbReference>
<sequence length="122" mass="13721">MSWRTFGYVCCITCGFNFVVFQFITAHLTSQKHLVQLLPDRIPTAHKACIACSIIHLIAMLISLAYLRGYIKYDPFERPIRYLRSTAGLSPISGSMRYRKITDMGSSLPVCSDDVVIANKGE</sequence>
<reference evidence="3" key="2">
    <citation type="submission" date="2021-05" db="EMBL/GenBank/DDBJ databases">
        <authorList>
            <person name="Pain A."/>
        </authorList>
    </citation>
    <scope>NUCLEOTIDE SEQUENCE</scope>
    <source>
        <strain evidence="3">1802A</strain>
    </source>
</reference>
<keyword evidence="1" id="KW-0812">Transmembrane</keyword>
<evidence type="ECO:0000259" key="2">
    <source>
        <dbReference type="PROSITE" id="PS00028"/>
    </source>
</evidence>
<name>A0AAD9G6G9_BABDI</name>
<keyword evidence="1" id="KW-1133">Transmembrane helix</keyword>
<proteinExistence type="predicted"/>
<evidence type="ECO:0000313" key="4">
    <source>
        <dbReference type="Proteomes" id="UP001195914"/>
    </source>
</evidence>
<keyword evidence="1" id="KW-0472">Membrane</keyword>
<feature type="domain" description="C2H2-type" evidence="2">
    <location>
        <begin position="10"/>
        <end position="33"/>
    </location>
</feature>
<organism evidence="3 4">
    <name type="scientific">Babesia divergens</name>
    <dbReference type="NCBI Taxonomy" id="32595"/>
    <lineage>
        <taxon>Eukaryota</taxon>
        <taxon>Sar</taxon>
        <taxon>Alveolata</taxon>
        <taxon>Apicomplexa</taxon>
        <taxon>Aconoidasida</taxon>
        <taxon>Piroplasmida</taxon>
        <taxon>Babesiidae</taxon>
        <taxon>Babesia</taxon>
    </lineage>
</organism>
<dbReference type="Proteomes" id="UP001195914">
    <property type="component" value="Unassembled WGS sequence"/>
</dbReference>
<protein>
    <submittedName>
        <fullName evidence="3">Membrane protein</fullName>
    </submittedName>
</protein>
<dbReference type="AlphaFoldDB" id="A0AAD9G6G9"/>
<dbReference type="PROSITE" id="PS00028">
    <property type="entry name" value="ZINC_FINGER_C2H2_1"/>
    <property type="match status" value="1"/>
</dbReference>